<dbReference type="eggNOG" id="KOG0551">
    <property type="taxonomic scope" value="Eukaryota"/>
</dbReference>
<comment type="similarity">
    <text evidence="3">Belongs to the TTC4 family.</text>
</comment>
<feature type="compositionally biased region" description="Basic and acidic residues" evidence="4">
    <location>
        <begin position="162"/>
        <end position="179"/>
    </location>
</feature>
<evidence type="ECO:0000256" key="1">
    <source>
        <dbReference type="ARBA" id="ARBA00022737"/>
    </source>
</evidence>
<name>U7PZ62_SPOS1</name>
<evidence type="ECO:0000256" key="3">
    <source>
        <dbReference type="ARBA" id="ARBA00023602"/>
    </source>
</evidence>
<evidence type="ECO:0000313" key="6">
    <source>
        <dbReference type="EMBL" id="ERS99785.1"/>
    </source>
</evidence>
<keyword evidence="7" id="KW-1185">Reference proteome</keyword>
<evidence type="ECO:0000259" key="5">
    <source>
        <dbReference type="Pfam" id="PF18972"/>
    </source>
</evidence>
<dbReference type="OrthoDB" id="420195at2759"/>
<dbReference type="GO" id="GO:0005829">
    <property type="term" value="C:cytosol"/>
    <property type="evidence" value="ECO:0007669"/>
    <property type="project" value="TreeGrafter"/>
</dbReference>
<dbReference type="GO" id="GO:0006457">
    <property type="term" value="P:protein folding"/>
    <property type="evidence" value="ECO:0007669"/>
    <property type="project" value="TreeGrafter"/>
</dbReference>
<feature type="region of interest" description="Disordered" evidence="4">
    <location>
        <begin position="162"/>
        <end position="187"/>
    </location>
</feature>
<evidence type="ECO:0000256" key="2">
    <source>
        <dbReference type="ARBA" id="ARBA00022803"/>
    </source>
</evidence>
<organism evidence="6 7">
    <name type="scientific">Sporothrix schenckii (strain ATCC 58251 / de Perez 2211183)</name>
    <name type="common">Rose-picker's disease fungus</name>
    <dbReference type="NCBI Taxonomy" id="1391915"/>
    <lineage>
        <taxon>Eukaryota</taxon>
        <taxon>Fungi</taxon>
        <taxon>Dikarya</taxon>
        <taxon>Ascomycota</taxon>
        <taxon>Pezizomycotina</taxon>
        <taxon>Sordariomycetes</taxon>
        <taxon>Sordariomycetidae</taxon>
        <taxon>Ophiostomatales</taxon>
        <taxon>Ophiostomataceae</taxon>
        <taxon>Sporothrix</taxon>
    </lineage>
</organism>
<feature type="compositionally biased region" description="Pro residues" evidence="4">
    <location>
        <begin position="38"/>
        <end position="50"/>
    </location>
</feature>
<dbReference type="STRING" id="1391915.U7PZ62"/>
<dbReference type="InterPro" id="IPR044059">
    <property type="entry name" value="Csn1/TTC4_wheel"/>
</dbReference>
<feature type="compositionally biased region" description="Low complexity" evidence="4">
    <location>
        <begin position="51"/>
        <end position="60"/>
    </location>
</feature>
<evidence type="ECO:0000313" key="7">
    <source>
        <dbReference type="Proteomes" id="UP000018087"/>
    </source>
</evidence>
<feature type="region of interest" description="Disordered" evidence="4">
    <location>
        <begin position="1"/>
        <end position="82"/>
    </location>
</feature>
<dbReference type="PANTHER" id="PTHR46035">
    <property type="entry name" value="TETRATRICOPEPTIDE REPEAT PROTEIN 4"/>
    <property type="match status" value="1"/>
</dbReference>
<dbReference type="GO" id="GO:0051879">
    <property type="term" value="F:Hsp90 protein binding"/>
    <property type="evidence" value="ECO:0007669"/>
    <property type="project" value="InterPro"/>
</dbReference>
<feature type="compositionally biased region" description="Basic and acidic residues" evidence="4">
    <location>
        <begin position="1"/>
        <end position="17"/>
    </location>
</feature>
<dbReference type="AlphaFoldDB" id="U7PZ62"/>
<evidence type="ECO:0000256" key="4">
    <source>
        <dbReference type="SAM" id="MobiDB-lite"/>
    </source>
</evidence>
<reference evidence="7" key="1">
    <citation type="journal article" date="2014" name="Genome Announc.">
        <title>Genome sequence of the pathogenic fungus Sporothrix schenckii (ATCC 58251).</title>
        <authorList>
            <person name="Cuomo C.A."/>
            <person name="Rodriguez-Del Valle N."/>
            <person name="Perez-Sanchez L."/>
            <person name="Abouelleil A."/>
            <person name="Goldberg J."/>
            <person name="Young S."/>
            <person name="Zeng Q."/>
            <person name="Birren B.W."/>
        </authorList>
    </citation>
    <scope>NUCLEOTIDE SEQUENCE [LARGE SCALE GENOMIC DNA]</scope>
    <source>
        <strain evidence="7">ATCC 58251 / de Perez 2211183</strain>
    </source>
</reference>
<dbReference type="Pfam" id="PF18972">
    <property type="entry name" value="Wheel"/>
    <property type="match status" value="1"/>
</dbReference>
<dbReference type="HOGENOM" id="CLU_040446_0_0_1"/>
<dbReference type="CDD" id="cd21381">
    <property type="entry name" value="CTWD_TTC4"/>
    <property type="match status" value="1"/>
</dbReference>
<sequence length="462" mass="50400">MVQLKEISDEVAEKLKLGETSPATDNDGKVKKAEAQPAPAPSTAPAPAPAPAASTSRPAQDAASEPTVAGPELPPARALTSGKTADEILAELNKSPLFMTDLEDNDDIAALQALAYEGTPFENAGDFKERGNECFRESKWADAREFYGKGIALLAAEDKRRARGEAPKLEADEDGKLPDDPDTPDQVAQQHALLAQLYGNRAACQLELRNYRSCTLDCGCALRLNSANTKAWFRSAKALLALDKTDEADEACAGGLAVDPQNASLLRLSKDIAARAEMVAARKRREDERVARETRKKQRLRAVLRLRGVRTRTTAQPPEMEDAAVRLEPEDDGTYDLDVSKSTVSYPTMLLYPLKLQSDFIKAFNETESLGNHLAYILPVPWDTTAKDYAAPAGVECYMETIAGSLVKVGKKMALGKILAQASVEVVDEVVRVFVVPREQAESWVREFKEKKAAERGEQTEK</sequence>
<dbReference type="Gene3D" id="1.25.40.10">
    <property type="entry name" value="Tetratricopeptide repeat domain"/>
    <property type="match status" value="1"/>
</dbReference>
<dbReference type="PANTHER" id="PTHR46035:SF1">
    <property type="entry name" value="TETRATRICOPEPTIDE REPEAT PROTEIN 4"/>
    <property type="match status" value="1"/>
</dbReference>
<proteinExistence type="inferred from homology"/>
<feature type="domain" description="Cns1/TTC4 wheel" evidence="5">
    <location>
        <begin position="338"/>
        <end position="448"/>
    </location>
</feature>
<dbReference type="SMART" id="SM00028">
    <property type="entry name" value="TPR"/>
    <property type="match status" value="3"/>
</dbReference>
<dbReference type="Proteomes" id="UP000018087">
    <property type="component" value="Unassembled WGS sequence"/>
</dbReference>
<dbReference type="GO" id="GO:0005634">
    <property type="term" value="C:nucleus"/>
    <property type="evidence" value="ECO:0007669"/>
    <property type="project" value="TreeGrafter"/>
</dbReference>
<accession>U7PZ62</accession>
<dbReference type="InterPro" id="IPR011990">
    <property type="entry name" value="TPR-like_helical_dom_sf"/>
</dbReference>
<keyword evidence="1" id="KW-0677">Repeat</keyword>
<dbReference type="GO" id="GO:0030544">
    <property type="term" value="F:Hsp70 protein binding"/>
    <property type="evidence" value="ECO:0007669"/>
    <property type="project" value="TreeGrafter"/>
</dbReference>
<dbReference type="InterPro" id="IPR019734">
    <property type="entry name" value="TPR_rpt"/>
</dbReference>
<gene>
    <name evidence="6" type="ORF">HMPREF1624_03149</name>
</gene>
<keyword evidence="2" id="KW-0802">TPR repeat</keyword>
<dbReference type="SUPFAM" id="SSF48452">
    <property type="entry name" value="TPR-like"/>
    <property type="match status" value="1"/>
</dbReference>
<dbReference type="EMBL" id="KI440844">
    <property type="protein sequence ID" value="ERS99785.1"/>
    <property type="molecule type" value="Genomic_DNA"/>
</dbReference>
<protein>
    <recommendedName>
        <fullName evidence="5">Cns1/TTC4 wheel domain-containing protein</fullName>
    </recommendedName>
</protein>